<organism evidence="2 3">
    <name type="scientific">Luteolibacter ambystomatis</name>
    <dbReference type="NCBI Taxonomy" id="2824561"/>
    <lineage>
        <taxon>Bacteria</taxon>
        <taxon>Pseudomonadati</taxon>
        <taxon>Verrucomicrobiota</taxon>
        <taxon>Verrucomicrobiia</taxon>
        <taxon>Verrucomicrobiales</taxon>
        <taxon>Verrucomicrobiaceae</taxon>
        <taxon>Luteolibacter</taxon>
    </lineage>
</organism>
<feature type="transmembrane region" description="Helical" evidence="1">
    <location>
        <begin position="14"/>
        <end position="32"/>
    </location>
</feature>
<evidence type="ECO:0000256" key="1">
    <source>
        <dbReference type="SAM" id="Phobius"/>
    </source>
</evidence>
<keyword evidence="1" id="KW-0472">Membrane</keyword>
<evidence type="ECO:0000313" key="2">
    <source>
        <dbReference type="EMBL" id="QUE51971.1"/>
    </source>
</evidence>
<gene>
    <name evidence="2" type="ORF">KBB96_03565</name>
</gene>
<keyword evidence="1" id="KW-0812">Transmembrane</keyword>
<dbReference type="Proteomes" id="UP000676169">
    <property type="component" value="Chromosome"/>
</dbReference>
<dbReference type="InterPro" id="IPR049713">
    <property type="entry name" value="Pr6Pr-like"/>
</dbReference>
<feature type="transmembrane region" description="Helical" evidence="1">
    <location>
        <begin position="153"/>
        <end position="170"/>
    </location>
</feature>
<feature type="transmembrane region" description="Helical" evidence="1">
    <location>
        <begin position="92"/>
        <end position="111"/>
    </location>
</feature>
<accession>A0A975PG41</accession>
<dbReference type="KEGG" id="lamb:KBB96_03565"/>
<feature type="transmembrane region" description="Helical" evidence="1">
    <location>
        <begin position="123"/>
        <end position="141"/>
    </location>
</feature>
<proteinExistence type="predicted"/>
<keyword evidence="1" id="KW-1133">Transmembrane helix</keyword>
<feature type="transmembrane region" description="Helical" evidence="1">
    <location>
        <begin position="190"/>
        <end position="210"/>
    </location>
</feature>
<reference evidence="2" key="1">
    <citation type="submission" date="2021-04" db="EMBL/GenBank/DDBJ databases">
        <title>Luteolibacter sp. 32A isolated from the skin of an Anderson's salamander (Ambystoma andersonii).</title>
        <authorList>
            <person name="Spergser J."/>
            <person name="Busse H.-J."/>
        </authorList>
    </citation>
    <scope>NUCLEOTIDE SEQUENCE</scope>
    <source>
        <strain evidence="2">32A</strain>
    </source>
</reference>
<keyword evidence="3" id="KW-1185">Reference proteome</keyword>
<dbReference type="NCBIfam" id="NF038065">
    <property type="entry name" value="Pr6Pr"/>
    <property type="match status" value="1"/>
</dbReference>
<name>A0A975PG41_9BACT</name>
<sequence>MSSDIIPPTPARRAFMLVSGLTGLTGLLLQAHVTSHLASSRGWTIGGAIVKYLSYFTITTNILLALGFLAGSLAPRSRAGAFANRPSTATALLVYIAIVGIVYVLVLAGLWKPQGLQWWADVLLHYATPVLCTLHWIAFVPKIRLPWTAPVKWLCYPALYLLWAMIYGSHSGHYPYPFIDLDRLGSGWVLANGLGMTAAFLTTGLLLTAISRKLARER</sequence>
<protein>
    <submittedName>
        <fullName evidence="2">Pr6Pr family membrane protein</fullName>
    </submittedName>
</protein>
<dbReference type="AlphaFoldDB" id="A0A975PG41"/>
<evidence type="ECO:0000313" key="3">
    <source>
        <dbReference type="Proteomes" id="UP000676169"/>
    </source>
</evidence>
<dbReference type="RefSeq" id="WP_211632352.1">
    <property type="nucleotide sequence ID" value="NZ_CP073100.1"/>
</dbReference>
<dbReference type="EMBL" id="CP073100">
    <property type="protein sequence ID" value="QUE51971.1"/>
    <property type="molecule type" value="Genomic_DNA"/>
</dbReference>
<feature type="transmembrane region" description="Helical" evidence="1">
    <location>
        <begin position="52"/>
        <end position="71"/>
    </location>
</feature>